<proteinExistence type="predicted"/>
<evidence type="ECO:0000256" key="1">
    <source>
        <dbReference type="SAM" id="Phobius"/>
    </source>
</evidence>
<organism evidence="2">
    <name type="scientific">Proboscia inermis</name>
    <dbReference type="NCBI Taxonomy" id="420281"/>
    <lineage>
        <taxon>Eukaryota</taxon>
        <taxon>Sar</taxon>
        <taxon>Stramenopiles</taxon>
        <taxon>Ochrophyta</taxon>
        <taxon>Bacillariophyta</taxon>
        <taxon>Coscinodiscophyceae</taxon>
        <taxon>Rhizosoleniophycidae</taxon>
        <taxon>Rhizosoleniales</taxon>
        <taxon>Rhizosoleniaceae</taxon>
        <taxon>Proboscia</taxon>
    </lineage>
</organism>
<keyword evidence="1" id="KW-1133">Transmembrane helix</keyword>
<feature type="transmembrane region" description="Helical" evidence="1">
    <location>
        <begin position="83"/>
        <end position="106"/>
    </location>
</feature>
<keyword evidence="1" id="KW-0472">Membrane</keyword>
<accession>A0A7S0CGW2</accession>
<dbReference type="EMBL" id="HBEL01038399">
    <property type="protein sequence ID" value="CAD8421706.1"/>
    <property type="molecule type" value="Transcribed_RNA"/>
</dbReference>
<sequence length="107" mass="12086">MRSVPPNLVTMTSTNLRKDWDGCNVSRYSKRFSHLPIKRGITIRKLDIPPQPAMRSIIFVLIESFWQHFSALNELSSFVSGGIWQVMLISLASPAFCSCFVSHALMA</sequence>
<protein>
    <submittedName>
        <fullName evidence="2">Uncharacterized protein</fullName>
    </submittedName>
</protein>
<keyword evidence="1" id="KW-0812">Transmembrane</keyword>
<gene>
    <name evidence="2" type="ORF">PINE0816_LOCUS17862</name>
</gene>
<dbReference type="AlphaFoldDB" id="A0A7S0CGW2"/>
<evidence type="ECO:0000313" key="2">
    <source>
        <dbReference type="EMBL" id="CAD8421706.1"/>
    </source>
</evidence>
<reference evidence="2" key="1">
    <citation type="submission" date="2021-01" db="EMBL/GenBank/DDBJ databases">
        <authorList>
            <person name="Corre E."/>
            <person name="Pelletier E."/>
            <person name="Niang G."/>
            <person name="Scheremetjew M."/>
            <person name="Finn R."/>
            <person name="Kale V."/>
            <person name="Holt S."/>
            <person name="Cochrane G."/>
            <person name="Meng A."/>
            <person name="Brown T."/>
            <person name="Cohen L."/>
        </authorList>
    </citation>
    <scope>NUCLEOTIDE SEQUENCE</scope>
    <source>
        <strain evidence="2">CCAP1064/1</strain>
    </source>
</reference>
<name>A0A7S0CGW2_9STRA</name>